<evidence type="ECO:0000313" key="2">
    <source>
        <dbReference type="EMBL" id="GAA4028882.1"/>
    </source>
</evidence>
<feature type="signal peptide" evidence="1">
    <location>
        <begin position="1"/>
        <end position="25"/>
    </location>
</feature>
<comment type="caution">
    <text evidence="2">The sequence shown here is derived from an EMBL/GenBank/DDBJ whole genome shotgun (WGS) entry which is preliminary data.</text>
</comment>
<evidence type="ECO:0000313" key="3">
    <source>
        <dbReference type="Proteomes" id="UP001500456"/>
    </source>
</evidence>
<reference evidence="3" key="1">
    <citation type="journal article" date="2019" name="Int. J. Syst. Evol. Microbiol.">
        <title>The Global Catalogue of Microorganisms (GCM) 10K type strain sequencing project: providing services to taxonomists for standard genome sequencing and annotation.</title>
        <authorList>
            <consortium name="The Broad Institute Genomics Platform"/>
            <consortium name="The Broad Institute Genome Sequencing Center for Infectious Disease"/>
            <person name="Wu L."/>
            <person name="Ma J."/>
        </authorList>
    </citation>
    <scope>NUCLEOTIDE SEQUENCE [LARGE SCALE GENOMIC DNA]</scope>
    <source>
        <strain evidence="3">JCM 16924</strain>
    </source>
</reference>
<evidence type="ECO:0008006" key="4">
    <source>
        <dbReference type="Google" id="ProtNLM"/>
    </source>
</evidence>
<dbReference type="PROSITE" id="PS51257">
    <property type="entry name" value="PROKAR_LIPOPROTEIN"/>
    <property type="match status" value="1"/>
</dbReference>
<protein>
    <recommendedName>
        <fullName evidence="4">Lipoprotein</fullName>
    </recommendedName>
</protein>
<organism evidence="2 3">
    <name type="scientific">Streptomyces plumbiresistens</name>
    <dbReference type="NCBI Taxonomy" id="511811"/>
    <lineage>
        <taxon>Bacteria</taxon>
        <taxon>Bacillati</taxon>
        <taxon>Actinomycetota</taxon>
        <taxon>Actinomycetes</taxon>
        <taxon>Kitasatosporales</taxon>
        <taxon>Streptomycetaceae</taxon>
        <taxon>Streptomyces</taxon>
    </lineage>
</organism>
<sequence>MNYPRPSAPRVTIIAAITAMTSALSACSSEGQEREYTVPSSLCGTAIEATDLAPFLPAGHKITVRDKPYSGTKRCEVVVDNTLIVTTTQMWLKEGDTTAIFAYGQTLDTPKNSAEGGRFQYSGYEAFGKTHDCVDTKAKQALYTAIQAQGSKHRDADAMKRLILSYTKEVESSTECGEGAS</sequence>
<gene>
    <name evidence="2" type="ORF">GCM10022232_88410</name>
</gene>
<name>A0ABP7TNE9_9ACTN</name>
<dbReference type="EMBL" id="BAAAZX010000045">
    <property type="protein sequence ID" value="GAA4028882.1"/>
    <property type="molecule type" value="Genomic_DNA"/>
</dbReference>
<dbReference type="Proteomes" id="UP001500456">
    <property type="component" value="Unassembled WGS sequence"/>
</dbReference>
<proteinExistence type="predicted"/>
<keyword evidence="1" id="KW-0732">Signal</keyword>
<evidence type="ECO:0000256" key="1">
    <source>
        <dbReference type="SAM" id="SignalP"/>
    </source>
</evidence>
<accession>A0ABP7TNE9</accession>
<feature type="chain" id="PRO_5045829390" description="Lipoprotein" evidence="1">
    <location>
        <begin position="26"/>
        <end position="181"/>
    </location>
</feature>
<keyword evidence="3" id="KW-1185">Reference proteome</keyword>